<dbReference type="PIRSF" id="PIRSF000414">
    <property type="entry name" value="AICARFT_IMPCHas"/>
    <property type="match status" value="1"/>
</dbReference>
<gene>
    <name evidence="10 12" type="primary">purH</name>
    <name evidence="12" type="ORF">HLPCO_001856</name>
</gene>
<feature type="domain" description="MGS-like" evidence="11">
    <location>
        <begin position="1"/>
        <end position="145"/>
    </location>
</feature>
<dbReference type="GO" id="GO:0004643">
    <property type="term" value="F:phosphoribosylaminoimidazolecarboxamide formyltransferase activity"/>
    <property type="evidence" value="ECO:0007669"/>
    <property type="project" value="UniProtKB-UniRule"/>
</dbReference>
<dbReference type="Gene3D" id="3.40.50.1380">
    <property type="entry name" value="Methylglyoxal synthase-like domain"/>
    <property type="match status" value="1"/>
</dbReference>
<dbReference type="SUPFAM" id="SSF53927">
    <property type="entry name" value="Cytidine deaminase-like"/>
    <property type="match status" value="1"/>
</dbReference>
<dbReference type="PROSITE" id="PS51855">
    <property type="entry name" value="MGS"/>
    <property type="match status" value="1"/>
</dbReference>
<evidence type="ECO:0000256" key="9">
    <source>
        <dbReference type="ARBA" id="ARBA00050687"/>
    </source>
</evidence>
<dbReference type="NCBIfam" id="NF002049">
    <property type="entry name" value="PRK00881.1"/>
    <property type="match status" value="1"/>
</dbReference>
<proteinExistence type="inferred from homology"/>
<name>U2DU20_9MOLU</name>
<keyword evidence="13" id="KW-1185">Reference proteome</keyword>
<dbReference type="InterPro" id="IPR036914">
    <property type="entry name" value="MGS-like_dom_sf"/>
</dbReference>
<dbReference type="FunCoup" id="U2DU20">
    <property type="interactions" value="400"/>
</dbReference>
<dbReference type="SUPFAM" id="SSF52335">
    <property type="entry name" value="Methylglyoxal synthase-like"/>
    <property type="match status" value="1"/>
</dbReference>
<dbReference type="EMBL" id="AFNU02000006">
    <property type="protein sequence ID" value="ERJ11942.1"/>
    <property type="molecule type" value="Genomic_DNA"/>
</dbReference>
<dbReference type="HAMAP" id="MF_00139">
    <property type="entry name" value="PurH"/>
    <property type="match status" value="1"/>
</dbReference>
<dbReference type="SMART" id="SM00851">
    <property type="entry name" value="MGS"/>
    <property type="match status" value="1"/>
</dbReference>
<dbReference type="CDD" id="cd01421">
    <property type="entry name" value="IMPCH"/>
    <property type="match status" value="1"/>
</dbReference>
<dbReference type="PANTHER" id="PTHR11692:SF0">
    <property type="entry name" value="BIFUNCTIONAL PURINE BIOSYNTHESIS PROTEIN ATIC"/>
    <property type="match status" value="1"/>
</dbReference>
<comment type="domain">
    <text evidence="10">The IMP cyclohydrolase activity resides in the N-terminal region.</text>
</comment>
<comment type="similarity">
    <text evidence="3 10">Belongs to the PurH family.</text>
</comment>
<dbReference type="InParanoid" id="U2DU20"/>
<dbReference type="InterPro" id="IPR016193">
    <property type="entry name" value="Cytidine_deaminase-like"/>
</dbReference>
<keyword evidence="6 10" id="KW-0378">Hydrolase</keyword>
<dbReference type="Pfam" id="PF01808">
    <property type="entry name" value="AICARFT_IMPCHas"/>
    <property type="match status" value="1"/>
</dbReference>
<dbReference type="EC" id="3.5.4.10" evidence="10"/>
<dbReference type="PANTHER" id="PTHR11692">
    <property type="entry name" value="BIFUNCTIONAL PURINE BIOSYNTHESIS PROTEIN PURH"/>
    <property type="match status" value="1"/>
</dbReference>
<dbReference type="RefSeq" id="WP_008827156.1">
    <property type="nucleotide sequence ID" value="NZ_AFNU02000006.1"/>
</dbReference>
<comment type="caution">
    <text evidence="12">The sequence shown here is derived from an EMBL/GenBank/DDBJ whole genome shotgun (WGS) entry which is preliminary data.</text>
</comment>
<comment type="catalytic activity">
    <reaction evidence="8 10">
        <text>(6R)-10-formyltetrahydrofolate + 5-amino-1-(5-phospho-beta-D-ribosyl)imidazole-4-carboxamide = 5-formamido-1-(5-phospho-D-ribosyl)imidazole-4-carboxamide + (6S)-5,6,7,8-tetrahydrofolate</text>
        <dbReference type="Rhea" id="RHEA:22192"/>
        <dbReference type="ChEBI" id="CHEBI:57453"/>
        <dbReference type="ChEBI" id="CHEBI:58467"/>
        <dbReference type="ChEBI" id="CHEBI:58475"/>
        <dbReference type="ChEBI" id="CHEBI:195366"/>
        <dbReference type="EC" id="2.1.2.3"/>
    </reaction>
</comment>
<dbReference type="GO" id="GO:0003937">
    <property type="term" value="F:IMP cyclohydrolase activity"/>
    <property type="evidence" value="ECO:0007669"/>
    <property type="project" value="UniProtKB-UniRule"/>
</dbReference>
<dbReference type="GO" id="GO:0006189">
    <property type="term" value="P:'de novo' IMP biosynthetic process"/>
    <property type="evidence" value="ECO:0007669"/>
    <property type="project" value="UniProtKB-UniRule"/>
</dbReference>
<dbReference type="NCBIfam" id="TIGR00355">
    <property type="entry name" value="purH"/>
    <property type="match status" value="1"/>
</dbReference>
<dbReference type="Pfam" id="PF02142">
    <property type="entry name" value="MGS"/>
    <property type="match status" value="1"/>
</dbReference>
<dbReference type="InterPro" id="IPR024051">
    <property type="entry name" value="AICAR_Tfase_dup_dom_sf"/>
</dbReference>
<sequence>MKRRALISVYDKTNIVSFAKALIKHDFEIISTGGTYSVLKEAGIKVIPVMQVTDSKEILNGRVKTLHPAIHGGILAVRNDDHHMAQLNEESIHPIDLVCVNLYPFSETVNKESTSFNEAIEQIDIGGPTLLRAAAKNHKYVTVITDTNDYQSVITELNQCGETTPDTRRRLATTVFFHTADYDSKIASYLNQEEFPETITLSYKRKQILRYGENPHQKAALYSDSHINNTLILRTKQLHGKDLSYNNIKDANTASDIINEYSAPTVVALKHMNPCGIGSAKTIYDAWIKAYDGDQISIFGGIIATNQVIDHQTAIEMGKLFLELIIAPGFTEEALQLLKKRKNTRLLELIDERKDEQCFNITTVTDGLLMQEQDQKKVNLNQLEIPTKKKPCNEEFEQLLFAWKAVKHVKSNAIVIAKDSQTIGIGAGQMNRVGAAEIALRQAGDKCRGAVLASDGFFPMPDTVELAVKYGISSIIQPGGSIRDQDSIDACNKHGISMVLTKTRHFKH</sequence>
<dbReference type="OrthoDB" id="9802065at2"/>
<evidence type="ECO:0000256" key="5">
    <source>
        <dbReference type="ARBA" id="ARBA00022755"/>
    </source>
</evidence>
<comment type="pathway">
    <text evidence="1 10">Purine metabolism; IMP biosynthesis via de novo pathway; IMP from 5-formamido-1-(5-phospho-D-ribosyl)imidazole-4-carboxamide: step 1/1.</text>
</comment>
<evidence type="ECO:0000256" key="8">
    <source>
        <dbReference type="ARBA" id="ARBA00050488"/>
    </source>
</evidence>
<evidence type="ECO:0000256" key="4">
    <source>
        <dbReference type="ARBA" id="ARBA00022679"/>
    </source>
</evidence>
<dbReference type="AlphaFoldDB" id="U2DU20"/>
<dbReference type="Proteomes" id="UP000005707">
    <property type="component" value="Unassembled WGS sequence"/>
</dbReference>
<dbReference type="EC" id="2.1.2.3" evidence="10"/>
<accession>U2DU20</accession>
<dbReference type="UniPathway" id="UPA00074">
    <property type="reaction ID" value="UER00133"/>
</dbReference>
<evidence type="ECO:0000256" key="2">
    <source>
        <dbReference type="ARBA" id="ARBA00004954"/>
    </source>
</evidence>
<dbReference type="InterPro" id="IPR002695">
    <property type="entry name" value="PurH-like"/>
</dbReference>
<evidence type="ECO:0000256" key="3">
    <source>
        <dbReference type="ARBA" id="ARBA00007667"/>
    </source>
</evidence>
<dbReference type="GO" id="GO:0005829">
    <property type="term" value="C:cytosol"/>
    <property type="evidence" value="ECO:0007669"/>
    <property type="project" value="TreeGrafter"/>
</dbReference>
<evidence type="ECO:0000256" key="10">
    <source>
        <dbReference type="HAMAP-Rule" id="MF_00139"/>
    </source>
</evidence>
<evidence type="ECO:0000256" key="1">
    <source>
        <dbReference type="ARBA" id="ARBA00004844"/>
    </source>
</evidence>
<comment type="catalytic activity">
    <reaction evidence="9 10">
        <text>IMP + H2O = 5-formamido-1-(5-phospho-D-ribosyl)imidazole-4-carboxamide</text>
        <dbReference type="Rhea" id="RHEA:18445"/>
        <dbReference type="ChEBI" id="CHEBI:15377"/>
        <dbReference type="ChEBI" id="CHEBI:58053"/>
        <dbReference type="ChEBI" id="CHEBI:58467"/>
        <dbReference type="EC" id="3.5.4.10"/>
    </reaction>
</comment>
<keyword evidence="4 10" id="KW-0808">Transferase</keyword>
<evidence type="ECO:0000259" key="11">
    <source>
        <dbReference type="PROSITE" id="PS51855"/>
    </source>
</evidence>
<reference evidence="12 13" key="2">
    <citation type="journal article" date="2013" name="PLoS ONE">
        <title>INDIGO - INtegrated Data Warehouse of MIcrobial GenOmes with Examples from the Red Sea Extremophiles.</title>
        <authorList>
            <person name="Alam I."/>
            <person name="Antunes A."/>
            <person name="Kamau A.A."/>
            <person name="Ba Alawi W."/>
            <person name="Kalkatawi M."/>
            <person name="Stingl U."/>
            <person name="Bajic V.B."/>
        </authorList>
    </citation>
    <scope>NUCLEOTIDE SEQUENCE [LARGE SCALE GENOMIC DNA]</scope>
    <source>
        <strain evidence="12 13">SSD-17B</strain>
    </source>
</reference>
<reference evidence="12 13" key="1">
    <citation type="journal article" date="2011" name="J. Bacteriol.">
        <title>Genome sequence of Haloplasma contractile, an unusual contractile bacterium from a deep-sea anoxic brine lake.</title>
        <authorList>
            <person name="Antunes A."/>
            <person name="Alam I."/>
            <person name="El Dorry H."/>
            <person name="Siam R."/>
            <person name="Robertson A."/>
            <person name="Bajic V.B."/>
            <person name="Stingl U."/>
        </authorList>
    </citation>
    <scope>NUCLEOTIDE SEQUENCE [LARGE SCALE GENOMIC DNA]</scope>
    <source>
        <strain evidence="12 13">SSD-17B</strain>
    </source>
</reference>
<dbReference type="SMART" id="SM00798">
    <property type="entry name" value="AICARFT_IMPCHas"/>
    <property type="match status" value="1"/>
</dbReference>
<keyword evidence="5 10" id="KW-0658">Purine biosynthesis</keyword>
<evidence type="ECO:0000256" key="6">
    <source>
        <dbReference type="ARBA" id="ARBA00022801"/>
    </source>
</evidence>
<dbReference type="FunFam" id="3.40.140.20:FF:000001">
    <property type="entry name" value="Bifunctional purine biosynthesis protein PurH"/>
    <property type="match status" value="1"/>
</dbReference>
<dbReference type="eggNOG" id="COG0138">
    <property type="taxonomic scope" value="Bacteria"/>
</dbReference>
<comment type="pathway">
    <text evidence="2 10">Purine metabolism; IMP biosynthesis via de novo pathway; 5-formamido-1-(5-phospho-D-ribosyl)imidazole-4-carboxamide from 5-amino-1-(5-phospho-D-ribosyl)imidazole-4-carboxamide (10-formyl THF route): step 1/1.</text>
</comment>
<evidence type="ECO:0000313" key="12">
    <source>
        <dbReference type="EMBL" id="ERJ11942.1"/>
    </source>
</evidence>
<dbReference type="STRING" id="1033810.HLPCO_001856"/>
<organism evidence="12 13">
    <name type="scientific">Haloplasma contractile SSD-17B</name>
    <dbReference type="NCBI Taxonomy" id="1033810"/>
    <lineage>
        <taxon>Bacteria</taxon>
        <taxon>Bacillati</taxon>
        <taxon>Mycoplasmatota</taxon>
        <taxon>Mollicutes</taxon>
        <taxon>Haloplasmatales</taxon>
        <taxon>Haloplasmataceae</taxon>
        <taxon>Haloplasma</taxon>
    </lineage>
</organism>
<dbReference type="InterPro" id="IPR011607">
    <property type="entry name" value="MGS-like_dom"/>
</dbReference>
<evidence type="ECO:0000313" key="13">
    <source>
        <dbReference type="Proteomes" id="UP000005707"/>
    </source>
</evidence>
<protein>
    <recommendedName>
        <fullName evidence="10">Bifunctional purine biosynthesis protein PurH</fullName>
    </recommendedName>
    <domain>
        <recommendedName>
            <fullName evidence="10">Phosphoribosylaminoimidazolecarboxamide formyltransferase</fullName>
            <ecNumber evidence="10">2.1.2.3</ecNumber>
        </recommendedName>
        <alternativeName>
            <fullName evidence="10">AICAR transformylase</fullName>
        </alternativeName>
    </domain>
    <domain>
        <recommendedName>
            <fullName evidence="10">IMP cyclohydrolase</fullName>
            <ecNumber evidence="10">3.5.4.10</ecNumber>
        </recommendedName>
        <alternativeName>
            <fullName evidence="10">ATIC</fullName>
        </alternativeName>
        <alternativeName>
            <fullName evidence="10">IMP synthase</fullName>
        </alternativeName>
        <alternativeName>
            <fullName evidence="10">Inosinicase</fullName>
        </alternativeName>
    </domain>
</protein>
<dbReference type="FunFam" id="3.40.50.1380:FF:000001">
    <property type="entry name" value="Bifunctional purine biosynthesis protein PurH"/>
    <property type="match status" value="1"/>
</dbReference>
<dbReference type="Gene3D" id="3.40.140.20">
    <property type="match status" value="2"/>
</dbReference>
<keyword evidence="7 10" id="KW-0511">Multifunctional enzyme</keyword>
<evidence type="ECO:0000256" key="7">
    <source>
        <dbReference type="ARBA" id="ARBA00023268"/>
    </source>
</evidence>